<organism evidence="9 10">
    <name type="scientific">Granulosicoccus antarcticus IMCC3135</name>
    <dbReference type="NCBI Taxonomy" id="1192854"/>
    <lineage>
        <taxon>Bacteria</taxon>
        <taxon>Pseudomonadati</taxon>
        <taxon>Pseudomonadota</taxon>
        <taxon>Gammaproteobacteria</taxon>
        <taxon>Chromatiales</taxon>
        <taxon>Granulosicoccaceae</taxon>
        <taxon>Granulosicoccus</taxon>
    </lineage>
</organism>
<dbReference type="EMBL" id="CP018632">
    <property type="protein sequence ID" value="ASJ70232.1"/>
    <property type="molecule type" value="Genomic_DNA"/>
</dbReference>
<evidence type="ECO:0000256" key="2">
    <source>
        <dbReference type="ARBA" id="ARBA00022448"/>
    </source>
</evidence>
<protein>
    <submittedName>
        <fullName evidence="9">Aliphatic sulfonates transport permease protein SsuC</fullName>
    </submittedName>
</protein>
<dbReference type="GO" id="GO:0055085">
    <property type="term" value="P:transmembrane transport"/>
    <property type="evidence" value="ECO:0007669"/>
    <property type="project" value="InterPro"/>
</dbReference>
<evidence type="ECO:0000256" key="6">
    <source>
        <dbReference type="ARBA" id="ARBA00023136"/>
    </source>
</evidence>
<dbReference type="CDD" id="cd06261">
    <property type="entry name" value="TM_PBP2"/>
    <property type="match status" value="1"/>
</dbReference>
<evidence type="ECO:0000313" key="9">
    <source>
        <dbReference type="EMBL" id="ASJ70232.1"/>
    </source>
</evidence>
<evidence type="ECO:0000313" key="10">
    <source>
        <dbReference type="Proteomes" id="UP000250079"/>
    </source>
</evidence>
<proteinExistence type="inferred from homology"/>
<evidence type="ECO:0000256" key="1">
    <source>
        <dbReference type="ARBA" id="ARBA00004651"/>
    </source>
</evidence>
<keyword evidence="4 7" id="KW-0812">Transmembrane</keyword>
<dbReference type="KEGG" id="gai:IMCC3135_00530"/>
<evidence type="ECO:0000256" key="4">
    <source>
        <dbReference type="ARBA" id="ARBA00022692"/>
    </source>
</evidence>
<dbReference type="Proteomes" id="UP000250079">
    <property type="component" value="Chromosome"/>
</dbReference>
<dbReference type="RefSeq" id="WP_236994721.1">
    <property type="nucleotide sequence ID" value="NZ_CP018632.1"/>
</dbReference>
<evidence type="ECO:0000256" key="7">
    <source>
        <dbReference type="RuleBase" id="RU363032"/>
    </source>
</evidence>
<keyword evidence="2 7" id="KW-0813">Transport</keyword>
<comment type="subcellular location">
    <subcellularLocation>
        <location evidence="1 7">Cell membrane</location>
        <topology evidence="1 7">Multi-pass membrane protein</topology>
    </subcellularLocation>
</comment>
<keyword evidence="5 7" id="KW-1133">Transmembrane helix</keyword>
<dbReference type="PANTHER" id="PTHR30151:SF38">
    <property type="entry name" value="ALIPHATIC SULFONATES TRANSPORT PERMEASE PROTEIN SSUC-RELATED"/>
    <property type="match status" value="1"/>
</dbReference>
<dbReference type="Gene3D" id="1.10.3720.10">
    <property type="entry name" value="MetI-like"/>
    <property type="match status" value="1"/>
</dbReference>
<dbReference type="InterPro" id="IPR035906">
    <property type="entry name" value="MetI-like_sf"/>
</dbReference>
<dbReference type="GO" id="GO:0005886">
    <property type="term" value="C:plasma membrane"/>
    <property type="evidence" value="ECO:0007669"/>
    <property type="project" value="UniProtKB-SubCell"/>
</dbReference>
<dbReference type="AlphaFoldDB" id="A0A2Z2NG54"/>
<feature type="transmembrane region" description="Helical" evidence="7">
    <location>
        <begin position="96"/>
        <end position="116"/>
    </location>
</feature>
<name>A0A2Z2NG54_9GAMM</name>
<feature type="transmembrane region" description="Helical" evidence="7">
    <location>
        <begin position="54"/>
        <end position="84"/>
    </location>
</feature>
<dbReference type="PROSITE" id="PS50928">
    <property type="entry name" value="ABC_TM1"/>
    <property type="match status" value="1"/>
</dbReference>
<dbReference type="SUPFAM" id="SSF161098">
    <property type="entry name" value="MetI-like"/>
    <property type="match status" value="1"/>
</dbReference>
<dbReference type="InterPro" id="IPR000515">
    <property type="entry name" value="MetI-like"/>
</dbReference>
<accession>A0A2Z2NG54</accession>
<dbReference type="PANTHER" id="PTHR30151">
    <property type="entry name" value="ALKANE SULFONATE ABC TRANSPORTER-RELATED, MEMBRANE SUBUNIT"/>
    <property type="match status" value="1"/>
</dbReference>
<gene>
    <name evidence="9" type="primary">ssuC_1</name>
    <name evidence="9" type="ORF">IMCC3135_00530</name>
</gene>
<evidence type="ECO:0000256" key="5">
    <source>
        <dbReference type="ARBA" id="ARBA00022989"/>
    </source>
</evidence>
<keyword evidence="6 7" id="KW-0472">Membrane</keyword>
<feature type="domain" description="ABC transmembrane type-1" evidence="8">
    <location>
        <begin position="58"/>
        <end position="238"/>
    </location>
</feature>
<dbReference type="Pfam" id="PF00528">
    <property type="entry name" value="BPD_transp_1"/>
    <property type="match status" value="1"/>
</dbReference>
<comment type="similarity">
    <text evidence="7">Belongs to the binding-protein-dependent transport system permease family.</text>
</comment>
<evidence type="ECO:0000259" key="8">
    <source>
        <dbReference type="PROSITE" id="PS50928"/>
    </source>
</evidence>
<reference evidence="9 10" key="1">
    <citation type="submission" date="2016-12" db="EMBL/GenBank/DDBJ databases">
        <authorList>
            <person name="Song W.-J."/>
            <person name="Kurnit D.M."/>
        </authorList>
    </citation>
    <scope>NUCLEOTIDE SEQUENCE [LARGE SCALE GENOMIC DNA]</scope>
    <source>
        <strain evidence="9 10">IMCC3135</strain>
    </source>
</reference>
<keyword evidence="10" id="KW-1185">Reference proteome</keyword>
<keyword evidence="3" id="KW-1003">Cell membrane</keyword>
<feature type="transmembrane region" description="Helical" evidence="7">
    <location>
        <begin position="210"/>
        <end position="234"/>
    </location>
</feature>
<evidence type="ECO:0000256" key="3">
    <source>
        <dbReference type="ARBA" id="ARBA00022475"/>
    </source>
</evidence>
<sequence length="254" mass="28237">MKGGRLQSLGQLVLSLGLFLLVWQLAAQAVDDRTLPTPMAVWQSMVVEWRAGDLFFHLGATLLRVLAAFLVAMTIGSAIGIWLGMQPLADRLVDPWLILLLNIPALVIIVLSYIWFGLNEAAAIGAVALNKIPNVVVTLREGARSLNPEYAEVAVVYRFGFWKRLRHVVLPQLQPFFAAATRSGIALIWKIVLIVELLGRSNGVGFQIHLYFQLFDVATILAYTLAFVGVMLLVEYLLLQPLDKHANRWRGARV</sequence>